<dbReference type="AlphaFoldDB" id="A0AAW0DM28"/>
<proteinExistence type="predicted"/>
<accession>A0AAW0DM28</accession>
<organism evidence="6 7">
    <name type="scientific">Favolaschia claudopus</name>
    <dbReference type="NCBI Taxonomy" id="2862362"/>
    <lineage>
        <taxon>Eukaryota</taxon>
        <taxon>Fungi</taxon>
        <taxon>Dikarya</taxon>
        <taxon>Basidiomycota</taxon>
        <taxon>Agaricomycotina</taxon>
        <taxon>Agaricomycetes</taxon>
        <taxon>Agaricomycetidae</taxon>
        <taxon>Agaricales</taxon>
        <taxon>Marasmiineae</taxon>
        <taxon>Mycenaceae</taxon>
        <taxon>Favolaschia</taxon>
    </lineage>
</organism>
<dbReference type="PROSITE" id="PS50865">
    <property type="entry name" value="ZF_MYND_2"/>
    <property type="match status" value="1"/>
</dbReference>
<keyword evidence="7" id="KW-1185">Reference proteome</keyword>
<name>A0AAW0DM28_9AGAR</name>
<evidence type="ECO:0000256" key="4">
    <source>
        <dbReference type="PROSITE-ProRule" id="PRU00134"/>
    </source>
</evidence>
<evidence type="ECO:0000259" key="5">
    <source>
        <dbReference type="PROSITE" id="PS50865"/>
    </source>
</evidence>
<keyword evidence="1" id="KW-0479">Metal-binding</keyword>
<evidence type="ECO:0000256" key="1">
    <source>
        <dbReference type="ARBA" id="ARBA00022723"/>
    </source>
</evidence>
<keyword evidence="3" id="KW-0862">Zinc</keyword>
<gene>
    <name evidence="6" type="ORF">R3P38DRAFT_2857389</name>
</gene>
<dbReference type="EMBL" id="JAWWNJ010000007">
    <property type="protein sequence ID" value="KAK7051791.1"/>
    <property type="molecule type" value="Genomic_DNA"/>
</dbReference>
<evidence type="ECO:0000256" key="2">
    <source>
        <dbReference type="ARBA" id="ARBA00022771"/>
    </source>
</evidence>
<dbReference type="InterPro" id="IPR002893">
    <property type="entry name" value="Znf_MYND"/>
</dbReference>
<protein>
    <recommendedName>
        <fullName evidence="5">MYND-type domain-containing protein</fullName>
    </recommendedName>
</protein>
<reference evidence="6 7" key="1">
    <citation type="journal article" date="2024" name="J Genomics">
        <title>Draft genome sequencing and assembly of Favolaschia claudopus CIRM-BRFM 2984 isolated from oak limbs.</title>
        <authorList>
            <person name="Navarro D."/>
            <person name="Drula E."/>
            <person name="Chaduli D."/>
            <person name="Cazenave R."/>
            <person name="Ahrendt S."/>
            <person name="Wang J."/>
            <person name="Lipzen A."/>
            <person name="Daum C."/>
            <person name="Barry K."/>
            <person name="Grigoriev I.V."/>
            <person name="Favel A."/>
            <person name="Rosso M.N."/>
            <person name="Martin F."/>
        </authorList>
    </citation>
    <scope>NUCLEOTIDE SEQUENCE [LARGE SCALE GENOMIC DNA]</scope>
    <source>
        <strain evidence="6 7">CIRM-BRFM 2984</strain>
    </source>
</reference>
<evidence type="ECO:0000313" key="6">
    <source>
        <dbReference type="EMBL" id="KAK7051791.1"/>
    </source>
</evidence>
<sequence length="652" mass="72553">MHPSLTLSQSVKARIPLVLRRRAIAAAQPTASLEERLIFISSVPPGQNDKSLLPVFHALLDPTRIPAIIDKLESLGSPAVQENVELELLSVSVAVRACLKLLECNSAPTSAFPDMWGNLWPWILFNDTYGDILPMPATVGKPRQRYAEYVLLICSFHSNTEGEKILIPLIPDICRVFGRAWPQLVRAKPAEEDYEVCDAAINNLVDALSRWVQGPHWSATACAELIAGTGGTAADLASLIVSRFAQYFPIPEDTPKDQLRSCLNNLSLFALQVAGVIETYPCDPALRQGLMEAGLVSAQTLFCRALSDGTFSPSKEDLGACCSILLVYLDISPRHRWITEALRAGYFALTLKIVPRLEAEVQLKAFGILTTSTVFHSSLSALRQELLDVRALDSQVLNLKTKAPHAHASWEAAMTIIQDRFKTLDAYNTGELRIPVPCYNEECARISIKKEKKCCGGCRVAHYCSISCQMQDWRDSHRHFCWFLAPSHDKRQWQIAPRDNAFFQALTYHEFCIREAHIARLYLDFARKSPTKIPYIMFDYRERGLCSIVLDALDEIDSGLSGDTVRAVIDSGHGRILFHIMRWDDGDLDEVSLKLLPPFFATNFWDGLSAIAAKVRSGADGDEVGLDQYHAEVVELMKDGMGKEVVTATFTS</sequence>
<comment type="caution">
    <text evidence="6">The sequence shown here is derived from an EMBL/GenBank/DDBJ whole genome shotgun (WGS) entry which is preliminary data.</text>
</comment>
<dbReference type="SUPFAM" id="SSF144232">
    <property type="entry name" value="HIT/MYND zinc finger-like"/>
    <property type="match status" value="1"/>
</dbReference>
<evidence type="ECO:0000256" key="3">
    <source>
        <dbReference type="ARBA" id="ARBA00022833"/>
    </source>
</evidence>
<feature type="domain" description="MYND-type" evidence="5">
    <location>
        <begin position="440"/>
        <end position="481"/>
    </location>
</feature>
<dbReference type="GO" id="GO:0008270">
    <property type="term" value="F:zinc ion binding"/>
    <property type="evidence" value="ECO:0007669"/>
    <property type="project" value="UniProtKB-KW"/>
</dbReference>
<keyword evidence="2 4" id="KW-0863">Zinc-finger</keyword>
<dbReference type="Proteomes" id="UP001362999">
    <property type="component" value="Unassembled WGS sequence"/>
</dbReference>
<dbReference type="Gene3D" id="6.10.140.2220">
    <property type="match status" value="1"/>
</dbReference>
<evidence type="ECO:0000313" key="7">
    <source>
        <dbReference type="Proteomes" id="UP001362999"/>
    </source>
</evidence>